<dbReference type="Gene3D" id="2.40.10.10">
    <property type="entry name" value="Trypsin-like serine proteases"/>
    <property type="match status" value="2"/>
</dbReference>
<feature type="region of interest" description="Disordered" evidence="2">
    <location>
        <begin position="23"/>
        <end position="103"/>
    </location>
</feature>
<comment type="caution">
    <text evidence="4">The sequence shown here is derived from an EMBL/GenBank/DDBJ whole genome shotgun (WGS) entry which is preliminary data.</text>
</comment>
<protein>
    <submittedName>
        <fullName evidence="4">Trypsin-like peptidase</fullName>
    </submittedName>
</protein>
<evidence type="ECO:0000256" key="2">
    <source>
        <dbReference type="SAM" id="MobiDB-lite"/>
    </source>
</evidence>
<accession>A0A543NGE3</accession>
<dbReference type="Proteomes" id="UP000317422">
    <property type="component" value="Unassembled WGS sequence"/>
</dbReference>
<dbReference type="PANTHER" id="PTHR15462">
    <property type="entry name" value="SERINE PROTEASE"/>
    <property type="match status" value="1"/>
</dbReference>
<evidence type="ECO:0000313" key="5">
    <source>
        <dbReference type="Proteomes" id="UP000317422"/>
    </source>
</evidence>
<evidence type="ECO:0000256" key="3">
    <source>
        <dbReference type="SAM" id="SignalP"/>
    </source>
</evidence>
<dbReference type="InterPro" id="IPR018114">
    <property type="entry name" value="TRYPSIN_HIS"/>
</dbReference>
<dbReference type="GO" id="GO:0004252">
    <property type="term" value="F:serine-type endopeptidase activity"/>
    <property type="evidence" value="ECO:0007669"/>
    <property type="project" value="InterPro"/>
</dbReference>
<feature type="chain" id="PRO_5022085256" evidence="3">
    <location>
        <begin position="28"/>
        <end position="317"/>
    </location>
</feature>
<dbReference type="AlphaFoldDB" id="A0A543NGE3"/>
<evidence type="ECO:0000313" key="4">
    <source>
        <dbReference type="EMBL" id="TQN30874.1"/>
    </source>
</evidence>
<keyword evidence="5" id="KW-1185">Reference proteome</keyword>
<feature type="compositionally biased region" description="Polar residues" evidence="2">
    <location>
        <begin position="28"/>
        <end position="52"/>
    </location>
</feature>
<dbReference type="RefSeq" id="WP_141922138.1">
    <property type="nucleotide sequence ID" value="NZ_VFQC01000001.1"/>
</dbReference>
<gene>
    <name evidence="4" type="ORF">FHX37_0762</name>
</gene>
<dbReference type="SUPFAM" id="SSF50494">
    <property type="entry name" value="Trypsin-like serine proteases"/>
    <property type="match status" value="1"/>
</dbReference>
<dbReference type="Pfam" id="PF13365">
    <property type="entry name" value="Trypsin_2"/>
    <property type="match status" value="1"/>
</dbReference>
<dbReference type="InterPro" id="IPR043504">
    <property type="entry name" value="Peptidase_S1_PA_chymotrypsin"/>
</dbReference>
<reference evidence="4 5" key="1">
    <citation type="submission" date="2019-06" db="EMBL/GenBank/DDBJ databases">
        <title>Sequencing the genomes of 1000 actinobacteria strains.</title>
        <authorList>
            <person name="Klenk H.-P."/>
        </authorList>
    </citation>
    <scope>NUCLEOTIDE SEQUENCE [LARGE SCALE GENOMIC DNA]</scope>
    <source>
        <strain evidence="4 5">DSM 45015</strain>
    </source>
</reference>
<feature type="signal peptide" evidence="3">
    <location>
        <begin position="1"/>
        <end position="27"/>
    </location>
</feature>
<organism evidence="4 5">
    <name type="scientific">Haloactinospora alba</name>
    <dbReference type="NCBI Taxonomy" id="405555"/>
    <lineage>
        <taxon>Bacteria</taxon>
        <taxon>Bacillati</taxon>
        <taxon>Actinomycetota</taxon>
        <taxon>Actinomycetes</taxon>
        <taxon>Streptosporangiales</taxon>
        <taxon>Nocardiopsidaceae</taxon>
        <taxon>Haloactinospora</taxon>
    </lineage>
</organism>
<sequence length="317" mass="33688">MTPSATRKLLAPLACGALLLSGVPAEATSRSPDVGTQDSGITRDSSTAQQRAGATDYWSPERMEAATPLGRVLDSPSGSGGERSPQSAASDDSTGERWDRGGKVTKTTGKVYLTMDGRDFTCSGSVVRADNRDTVLTAGHCLKDGTGAWAENWTFVPGYEDGSSPHGRYSAREKLVPRQWSQQEDDSFDVGLAVVGTDDGNHVQDEVGAQRIAFGQRPGDPTYAFGYPATDGYSGRYLHYCAGDTRPDQDGTTASGMDCEMTQGSSGGPWLSGFDPETGTGTVTSVISFKYASDPTTQYGPFLGDEVRRLYREAQAL</sequence>
<proteinExistence type="predicted"/>
<dbReference type="InterPro" id="IPR050966">
    <property type="entry name" value="Glutamyl_endopeptidase"/>
</dbReference>
<dbReference type="PROSITE" id="PS00134">
    <property type="entry name" value="TRYPSIN_HIS"/>
    <property type="match status" value="1"/>
</dbReference>
<dbReference type="InterPro" id="IPR009003">
    <property type="entry name" value="Peptidase_S1_PA"/>
</dbReference>
<dbReference type="EMBL" id="VFQC01000001">
    <property type="protein sequence ID" value="TQN30874.1"/>
    <property type="molecule type" value="Genomic_DNA"/>
</dbReference>
<keyword evidence="1 3" id="KW-0732">Signal</keyword>
<dbReference type="GO" id="GO:0006508">
    <property type="term" value="P:proteolysis"/>
    <property type="evidence" value="ECO:0007669"/>
    <property type="project" value="InterPro"/>
</dbReference>
<evidence type="ECO:0000256" key="1">
    <source>
        <dbReference type="ARBA" id="ARBA00022729"/>
    </source>
</evidence>
<name>A0A543NGE3_9ACTN</name>
<dbReference type="OrthoDB" id="5121599at2"/>